<dbReference type="PANTHER" id="PTHR10039:SF16">
    <property type="entry name" value="GPI INOSITOL-DEACYLASE"/>
    <property type="match status" value="1"/>
</dbReference>
<protein>
    <recommendedName>
        <fullName evidence="3">Nephrocystin 3-like N-terminal domain-containing protein</fullName>
    </recommendedName>
</protein>
<keyword evidence="5" id="KW-1185">Reference proteome</keyword>
<evidence type="ECO:0000259" key="3">
    <source>
        <dbReference type="Pfam" id="PF24883"/>
    </source>
</evidence>
<feature type="region of interest" description="Disordered" evidence="2">
    <location>
        <begin position="1"/>
        <end position="27"/>
    </location>
</feature>
<dbReference type="EMBL" id="JAULSO010000002">
    <property type="protein sequence ID" value="KAK3689503.1"/>
    <property type="molecule type" value="Genomic_DNA"/>
</dbReference>
<evidence type="ECO:0000256" key="2">
    <source>
        <dbReference type="SAM" id="MobiDB-lite"/>
    </source>
</evidence>
<organism evidence="4 5">
    <name type="scientific">Podospora appendiculata</name>
    <dbReference type="NCBI Taxonomy" id="314037"/>
    <lineage>
        <taxon>Eukaryota</taxon>
        <taxon>Fungi</taxon>
        <taxon>Dikarya</taxon>
        <taxon>Ascomycota</taxon>
        <taxon>Pezizomycotina</taxon>
        <taxon>Sordariomycetes</taxon>
        <taxon>Sordariomycetidae</taxon>
        <taxon>Sordariales</taxon>
        <taxon>Podosporaceae</taxon>
        <taxon>Podospora</taxon>
    </lineage>
</organism>
<dbReference type="PANTHER" id="PTHR10039">
    <property type="entry name" value="AMELOGENIN"/>
    <property type="match status" value="1"/>
</dbReference>
<reference evidence="4" key="1">
    <citation type="journal article" date="2023" name="Mol. Phylogenet. Evol.">
        <title>Genome-scale phylogeny and comparative genomics of the fungal order Sordariales.</title>
        <authorList>
            <person name="Hensen N."/>
            <person name="Bonometti L."/>
            <person name="Westerberg I."/>
            <person name="Brannstrom I.O."/>
            <person name="Guillou S."/>
            <person name="Cros-Aarteil S."/>
            <person name="Calhoun S."/>
            <person name="Haridas S."/>
            <person name="Kuo A."/>
            <person name="Mondo S."/>
            <person name="Pangilinan J."/>
            <person name="Riley R."/>
            <person name="LaButti K."/>
            <person name="Andreopoulos B."/>
            <person name="Lipzen A."/>
            <person name="Chen C."/>
            <person name="Yan M."/>
            <person name="Daum C."/>
            <person name="Ng V."/>
            <person name="Clum A."/>
            <person name="Steindorff A."/>
            <person name="Ohm R.A."/>
            <person name="Martin F."/>
            <person name="Silar P."/>
            <person name="Natvig D.O."/>
            <person name="Lalanne C."/>
            <person name="Gautier V."/>
            <person name="Ament-Velasquez S.L."/>
            <person name="Kruys A."/>
            <person name="Hutchinson M.I."/>
            <person name="Powell A.J."/>
            <person name="Barry K."/>
            <person name="Miller A.N."/>
            <person name="Grigoriev I.V."/>
            <person name="Debuchy R."/>
            <person name="Gladieux P."/>
            <person name="Hiltunen Thoren M."/>
            <person name="Johannesson H."/>
        </authorList>
    </citation>
    <scope>NUCLEOTIDE SEQUENCE</scope>
    <source>
        <strain evidence="4">CBS 314.62</strain>
    </source>
</reference>
<evidence type="ECO:0000313" key="4">
    <source>
        <dbReference type="EMBL" id="KAK3689503.1"/>
    </source>
</evidence>
<dbReference type="InterPro" id="IPR056884">
    <property type="entry name" value="NPHP3-like_N"/>
</dbReference>
<proteinExistence type="predicted"/>
<reference evidence="4" key="2">
    <citation type="submission" date="2023-06" db="EMBL/GenBank/DDBJ databases">
        <authorList>
            <consortium name="Lawrence Berkeley National Laboratory"/>
            <person name="Haridas S."/>
            <person name="Hensen N."/>
            <person name="Bonometti L."/>
            <person name="Westerberg I."/>
            <person name="Brannstrom I.O."/>
            <person name="Guillou S."/>
            <person name="Cros-Aarteil S."/>
            <person name="Calhoun S."/>
            <person name="Kuo A."/>
            <person name="Mondo S."/>
            <person name="Pangilinan J."/>
            <person name="Riley R."/>
            <person name="Labutti K."/>
            <person name="Andreopoulos B."/>
            <person name="Lipzen A."/>
            <person name="Chen C."/>
            <person name="Yanf M."/>
            <person name="Daum C."/>
            <person name="Ng V."/>
            <person name="Clum A."/>
            <person name="Steindorff A."/>
            <person name="Ohm R."/>
            <person name="Martin F."/>
            <person name="Silar P."/>
            <person name="Natvig D."/>
            <person name="Lalanne C."/>
            <person name="Gautier V."/>
            <person name="Ament-Velasquez S.L."/>
            <person name="Kruys A."/>
            <person name="Hutchinson M.I."/>
            <person name="Powell A.J."/>
            <person name="Barry K."/>
            <person name="Miller A.N."/>
            <person name="Grigoriev I.V."/>
            <person name="Debuchy R."/>
            <person name="Gladieux P."/>
            <person name="Thoren M.H."/>
            <person name="Johannesson H."/>
        </authorList>
    </citation>
    <scope>NUCLEOTIDE SEQUENCE</scope>
    <source>
        <strain evidence="4">CBS 314.62</strain>
    </source>
</reference>
<accession>A0AAE0XBF1</accession>
<evidence type="ECO:0000256" key="1">
    <source>
        <dbReference type="ARBA" id="ARBA00022737"/>
    </source>
</evidence>
<name>A0AAE0XBF1_9PEZI</name>
<sequence>MQPQPEINAPLSAKAGGGDGLANRNGTRLNNAHQSIIADKVNNEKDINFVSNVSSGSQGAAAGVAHSISANNLNVQGAVNIETNVHYGSQESNIRKWLSSQVPFEFGTKQSENLRTSREAPSTGNWLLKSERFLQWRDGDVRSLWCYGIPGAGKTILAFVAFRSTARILPIR</sequence>
<gene>
    <name evidence="4" type="ORF">B0T22DRAFT_173090</name>
</gene>
<dbReference type="AlphaFoldDB" id="A0AAE0XBF1"/>
<comment type="caution">
    <text evidence="4">The sequence shown here is derived from an EMBL/GenBank/DDBJ whole genome shotgun (WGS) entry which is preliminary data.</text>
</comment>
<dbReference type="Proteomes" id="UP001270362">
    <property type="component" value="Unassembled WGS sequence"/>
</dbReference>
<dbReference type="Pfam" id="PF24883">
    <property type="entry name" value="NPHP3_N"/>
    <property type="match status" value="1"/>
</dbReference>
<feature type="domain" description="Nephrocystin 3-like N-terminal" evidence="3">
    <location>
        <begin position="123"/>
        <end position="159"/>
    </location>
</feature>
<evidence type="ECO:0000313" key="5">
    <source>
        <dbReference type="Proteomes" id="UP001270362"/>
    </source>
</evidence>
<keyword evidence="1" id="KW-0677">Repeat</keyword>